<reference evidence="4" key="1">
    <citation type="submission" date="2021-04" db="EMBL/GenBank/DDBJ databases">
        <title>Genomic sequence of Actinosynnema pretiosum subsp. pretiosum ATCC 31280 (C-14919).</title>
        <authorList>
            <person name="Bai L."/>
            <person name="Wang X."/>
            <person name="Xiao Y."/>
        </authorList>
    </citation>
    <scope>NUCLEOTIDE SEQUENCE</scope>
    <source>
        <strain evidence="4">ATCC 31280</strain>
    </source>
</reference>
<protein>
    <submittedName>
        <fullName evidence="4">Aldehyde dehydrogenase family protein</fullName>
    </submittedName>
</protein>
<organism evidence="4 5">
    <name type="scientific">Actinosynnema pretiosum subsp. pretiosum</name>
    <dbReference type="NCBI Taxonomy" id="103721"/>
    <lineage>
        <taxon>Bacteria</taxon>
        <taxon>Bacillati</taxon>
        <taxon>Actinomycetota</taxon>
        <taxon>Actinomycetes</taxon>
        <taxon>Pseudonocardiales</taxon>
        <taxon>Pseudonocardiaceae</taxon>
        <taxon>Actinosynnema</taxon>
    </lineage>
</organism>
<keyword evidence="2" id="KW-0560">Oxidoreductase</keyword>
<dbReference type="GO" id="GO:0016620">
    <property type="term" value="F:oxidoreductase activity, acting on the aldehyde or oxo group of donors, NAD or NADP as acceptor"/>
    <property type="evidence" value="ECO:0007669"/>
    <property type="project" value="InterPro"/>
</dbReference>
<gene>
    <name evidence="4" type="ORF">KCV87_01965</name>
</gene>
<comment type="similarity">
    <text evidence="1">Belongs to the aldehyde dehydrogenase family.</text>
</comment>
<evidence type="ECO:0000313" key="5">
    <source>
        <dbReference type="Proteomes" id="UP000677152"/>
    </source>
</evidence>
<feature type="domain" description="Aldehyde dehydrogenase" evidence="3">
    <location>
        <begin position="48"/>
        <end position="419"/>
    </location>
</feature>
<dbReference type="InterPro" id="IPR015590">
    <property type="entry name" value="Aldehyde_DH_dom"/>
</dbReference>
<name>A0AA45R4H0_9PSEU</name>
<dbReference type="Gene3D" id="3.40.309.10">
    <property type="entry name" value="Aldehyde Dehydrogenase, Chain A, domain 2"/>
    <property type="match status" value="1"/>
</dbReference>
<dbReference type="SUPFAM" id="SSF53720">
    <property type="entry name" value="ALDH-like"/>
    <property type="match status" value="1"/>
</dbReference>
<dbReference type="Gene3D" id="3.40.605.10">
    <property type="entry name" value="Aldehyde Dehydrogenase, Chain A, domain 1"/>
    <property type="match status" value="1"/>
</dbReference>
<dbReference type="InterPro" id="IPR016163">
    <property type="entry name" value="Ald_DH_C"/>
</dbReference>
<dbReference type="AlphaFoldDB" id="A0AA45R4H0"/>
<dbReference type="EMBL" id="CP073249">
    <property type="protein sequence ID" value="QUF04922.1"/>
    <property type="molecule type" value="Genomic_DNA"/>
</dbReference>
<evidence type="ECO:0000259" key="3">
    <source>
        <dbReference type="Pfam" id="PF00171"/>
    </source>
</evidence>
<dbReference type="InterPro" id="IPR016162">
    <property type="entry name" value="Ald_DH_N"/>
</dbReference>
<evidence type="ECO:0000313" key="4">
    <source>
        <dbReference type="EMBL" id="QUF04922.1"/>
    </source>
</evidence>
<dbReference type="Proteomes" id="UP000677152">
    <property type="component" value="Chromosome"/>
</dbReference>
<dbReference type="PANTHER" id="PTHR42804">
    <property type="entry name" value="ALDEHYDE DEHYDROGENASE"/>
    <property type="match status" value="1"/>
</dbReference>
<dbReference type="Pfam" id="PF00171">
    <property type="entry name" value="Aldedh"/>
    <property type="match status" value="2"/>
</dbReference>
<proteinExistence type="inferred from homology"/>
<sequence>MESYPSYIAGQDAPVDKWLYAIDASSIFDDAFGAIRLKRDLAKGAEPDPTDARIVGRVALSTTEQTLEALRAARAAQPEWGAWSLERRLEFGARVHQRIKDRSDEFVEVLIAEGHPRRLAQWEVAGVIQCSSPETFAANARMMEHRERIGDREIRLVRKGDGVVCLSPPQNAAASNSMLGVHALAAGNSLVVKAPRSAPYGVAWAWRELVASVLEEMDAPKGVLSIVSGVPKVLLDQWLASDDVDDIFFFGSSERGIEIGKRCVEAGKKPVLELAGNDGVLVWRDADLDNAALAISECFYGSSQICMVPKYVIAHPEIADELVERLVKLVADIRPGRPGDPDVLLSPVLRTGDFSAVLDEAVADGAVLVSGGHRIAEDGTRDSSGVFLEPTLLRVDGYERAEKTRAVREETFYPLLAIVVPEQAGPEQAGPQQTGSGQTDEAAFDEALRFMNANPYGLRNSLWSENAELVERFCARLDNGGILKVNDSHLGFVPGIPSHGGNGLSGGPFGEANFPMLRTSHLQAVSIATNVTPRARVFESALPPADSAAGGAR</sequence>
<evidence type="ECO:0000256" key="2">
    <source>
        <dbReference type="ARBA" id="ARBA00023002"/>
    </source>
</evidence>
<evidence type="ECO:0000256" key="1">
    <source>
        <dbReference type="ARBA" id="ARBA00009986"/>
    </source>
</evidence>
<dbReference type="PANTHER" id="PTHR42804:SF1">
    <property type="entry name" value="ALDEHYDE DEHYDROGENASE-RELATED"/>
    <property type="match status" value="1"/>
</dbReference>
<accession>A0AA45R4H0</accession>
<dbReference type="InterPro" id="IPR016161">
    <property type="entry name" value="Ald_DH/histidinol_DH"/>
</dbReference>
<feature type="domain" description="Aldehyde dehydrogenase" evidence="3">
    <location>
        <begin position="444"/>
        <end position="506"/>
    </location>
</feature>